<evidence type="ECO:0008006" key="4">
    <source>
        <dbReference type="Google" id="ProtNLM"/>
    </source>
</evidence>
<dbReference type="GO" id="GO:0061630">
    <property type="term" value="F:ubiquitin protein ligase activity"/>
    <property type="evidence" value="ECO:0007669"/>
    <property type="project" value="TreeGrafter"/>
</dbReference>
<dbReference type="EMBL" id="JXBL01000001">
    <property type="protein sequence ID" value="KIE41642.1"/>
    <property type="molecule type" value="Genomic_DNA"/>
</dbReference>
<comment type="caution">
    <text evidence="2">The sequence shown here is derived from an EMBL/GenBank/DDBJ whole genome shotgun (WGS) entry which is preliminary data.</text>
</comment>
<reference evidence="2 3" key="1">
    <citation type="submission" date="2015-01" db="EMBL/GenBank/DDBJ databases">
        <title>Genome sequence of the anaerobic bacterium Geobacter soli GSS01, a dissimilatory Fe(III) reducer from soil.</title>
        <authorList>
            <person name="Yang G."/>
            <person name="Zhou S."/>
        </authorList>
    </citation>
    <scope>NUCLEOTIDE SEQUENCE [LARGE SCALE GENOMIC DNA]</scope>
    <source>
        <strain evidence="2 3">GSS01</strain>
    </source>
</reference>
<name>A0A0C1QLY2_9BACT</name>
<protein>
    <recommendedName>
        <fullName evidence="4">NHL repeat containing protein</fullName>
    </recommendedName>
</protein>
<dbReference type="GO" id="GO:0043161">
    <property type="term" value="P:proteasome-mediated ubiquitin-dependent protein catabolic process"/>
    <property type="evidence" value="ECO:0007669"/>
    <property type="project" value="TreeGrafter"/>
</dbReference>
<evidence type="ECO:0000313" key="3">
    <source>
        <dbReference type="Proteomes" id="UP000031433"/>
    </source>
</evidence>
<organism evidence="2 3">
    <name type="scientific">Geobacter soli</name>
    <dbReference type="NCBI Taxonomy" id="1510391"/>
    <lineage>
        <taxon>Bacteria</taxon>
        <taxon>Pseudomonadati</taxon>
        <taxon>Thermodesulfobacteriota</taxon>
        <taxon>Desulfuromonadia</taxon>
        <taxon>Geobacterales</taxon>
        <taxon>Geobacteraceae</taxon>
        <taxon>Geobacter</taxon>
    </lineage>
</organism>
<dbReference type="SUPFAM" id="SSF101898">
    <property type="entry name" value="NHL repeat"/>
    <property type="match status" value="1"/>
</dbReference>
<dbReference type="GO" id="GO:0008270">
    <property type="term" value="F:zinc ion binding"/>
    <property type="evidence" value="ECO:0007669"/>
    <property type="project" value="UniProtKB-KW"/>
</dbReference>
<sequence length="301" mass="32342">MAKTIITMLALAGALASPALGADAIKLKHLTTEFNDEKGGTMKAPEGIACGKRHLVVSDTGGGRLLSYSIENGSVRGGTEIKAEQVPYPTKVQLTSKGDILVIDGKLRRIAHFSPEGSFAGYLDLKGVPAPAAIAPRGIRVDDKDNIHILDIFGARVIVTDAAGTFQSQMPFPEGYRFISDLAVSASGTTLLLDSVASRVYAAARGETAFKPLTDGMKEYLQFPSSIATDKQGKIFILDQTGNAVVTLGQDGSFQGRQLNMGWKNSFLHYPSQLCISEENDIDVVIADRNNNRIQVFRVVR</sequence>
<dbReference type="PANTHER" id="PTHR24104">
    <property type="entry name" value="E3 UBIQUITIN-PROTEIN LIGASE NHLRC1-RELATED"/>
    <property type="match status" value="1"/>
</dbReference>
<dbReference type="GO" id="GO:0000209">
    <property type="term" value="P:protein polyubiquitination"/>
    <property type="evidence" value="ECO:0007669"/>
    <property type="project" value="TreeGrafter"/>
</dbReference>
<dbReference type="PANTHER" id="PTHR24104:SF25">
    <property type="entry name" value="PROTEIN LIN-41"/>
    <property type="match status" value="1"/>
</dbReference>
<accession>A0A0C1QLY2</accession>
<dbReference type="InterPro" id="IPR050952">
    <property type="entry name" value="TRIM-NHL_E3_ligases"/>
</dbReference>
<evidence type="ECO:0000313" key="2">
    <source>
        <dbReference type="EMBL" id="KIE41642.1"/>
    </source>
</evidence>
<dbReference type="AlphaFoldDB" id="A0A0C1QLY2"/>
<feature type="signal peptide" evidence="1">
    <location>
        <begin position="1"/>
        <end position="21"/>
    </location>
</feature>
<keyword evidence="3" id="KW-1185">Reference proteome</keyword>
<gene>
    <name evidence="2" type="ORF">SE37_02875</name>
</gene>
<keyword evidence="1" id="KW-0732">Signal</keyword>
<feature type="chain" id="PRO_5002155317" description="NHL repeat containing protein" evidence="1">
    <location>
        <begin position="22"/>
        <end position="301"/>
    </location>
</feature>
<dbReference type="InterPro" id="IPR011042">
    <property type="entry name" value="6-blade_b-propeller_TolB-like"/>
</dbReference>
<proteinExistence type="predicted"/>
<dbReference type="CDD" id="cd05819">
    <property type="entry name" value="NHL"/>
    <property type="match status" value="1"/>
</dbReference>
<dbReference type="Gene3D" id="2.120.10.30">
    <property type="entry name" value="TolB, C-terminal domain"/>
    <property type="match status" value="1"/>
</dbReference>
<dbReference type="Proteomes" id="UP000031433">
    <property type="component" value="Unassembled WGS sequence"/>
</dbReference>
<evidence type="ECO:0000256" key="1">
    <source>
        <dbReference type="SAM" id="SignalP"/>
    </source>
</evidence>
<dbReference type="RefSeq" id="WP_039643458.1">
    <property type="nucleotide sequence ID" value="NZ_JXBL01000001.1"/>
</dbReference>